<dbReference type="PROSITE" id="PS51038">
    <property type="entry name" value="BAH"/>
    <property type="match status" value="1"/>
</dbReference>
<dbReference type="InterPro" id="IPR043151">
    <property type="entry name" value="BAH_sf"/>
</dbReference>
<evidence type="ECO:0000313" key="3">
    <source>
        <dbReference type="EMBL" id="CAL0325076.1"/>
    </source>
</evidence>
<dbReference type="InterPro" id="IPR001025">
    <property type="entry name" value="BAH_dom"/>
</dbReference>
<feature type="compositionally biased region" description="Acidic residues" evidence="1">
    <location>
        <begin position="28"/>
        <end position="40"/>
    </location>
</feature>
<feature type="compositionally biased region" description="Basic and acidic residues" evidence="1">
    <location>
        <begin position="41"/>
        <end position="51"/>
    </location>
</feature>
<organism evidence="3 4">
    <name type="scientific">Lupinus luteus</name>
    <name type="common">European yellow lupine</name>
    <dbReference type="NCBI Taxonomy" id="3873"/>
    <lineage>
        <taxon>Eukaryota</taxon>
        <taxon>Viridiplantae</taxon>
        <taxon>Streptophyta</taxon>
        <taxon>Embryophyta</taxon>
        <taxon>Tracheophyta</taxon>
        <taxon>Spermatophyta</taxon>
        <taxon>Magnoliopsida</taxon>
        <taxon>eudicotyledons</taxon>
        <taxon>Gunneridae</taxon>
        <taxon>Pentapetalae</taxon>
        <taxon>rosids</taxon>
        <taxon>fabids</taxon>
        <taxon>Fabales</taxon>
        <taxon>Fabaceae</taxon>
        <taxon>Papilionoideae</taxon>
        <taxon>50 kb inversion clade</taxon>
        <taxon>genistoids sensu lato</taxon>
        <taxon>core genistoids</taxon>
        <taxon>Genisteae</taxon>
        <taxon>Lupinus</taxon>
    </lineage>
</organism>
<dbReference type="AlphaFoldDB" id="A0AAV1XTX8"/>
<dbReference type="PANTHER" id="PTHR46871">
    <property type="entry name" value="BROMO-ADJACENT HOMOLOGY (BAH) DOMAIN-CONTAINING PROTEIN"/>
    <property type="match status" value="1"/>
</dbReference>
<evidence type="ECO:0000313" key="4">
    <source>
        <dbReference type="Proteomes" id="UP001497480"/>
    </source>
</evidence>
<comment type="caution">
    <text evidence="3">The sequence shown here is derived from an EMBL/GenBank/DDBJ whole genome shotgun (WGS) entry which is preliminary data.</text>
</comment>
<dbReference type="Proteomes" id="UP001497480">
    <property type="component" value="Unassembled WGS sequence"/>
</dbReference>
<dbReference type="EMBL" id="CAXHTB010000018">
    <property type="protein sequence ID" value="CAL0325076.1"/>
    <property type="molecule type" value="Genomic_DNA"/>
</dbReference>
<name>A0AAV1XTX8_LUPLU</name>
<accession>A0AAV1XTX8</accession>
<dbReference type="Gene3D" id="2.30.30.490">
    <property type="match status" value="1"/>
</dbReference>
<feature type="region of interest" description="Disordered" evidence="1">
    <location>
        <begin position="1"/>
        <end position="56"/>
    </location>
</feature>
<sequence>MKKKRMKLLYEEDDEEEDNNEKSIEDKNNEEELQEEEEEKQETLAEAKPVGDPEDPVLLILEDSEQKPYVAIIKDITQRRYGSMMMTGQWFYRPEEAPKKVVDPGRQLIQGSSFIVSTKMRGLSSLNVK</sequence>
<feature type="domain" description="BAH" evidence="2">
    <location>
        <begin position="49"/>
        <end position="129"/>
    </location>
</feature>
<gene>
    <name evidence="3" type="ORF">LLUT_LOCUS26136</name>
</gene>
<keyword evidence="4" id="KW-1185">Reference proteome</keyword>
<dbReference type="GO" id="GO:0003682">
    <property type="term" value="F:chromatin binding"/>
    <property type="evidence" value="ECO:0007669"/>
    <property type="project" value="InterPro"/>
</dbReference>
<reference evidence="3 4" key="1">
    <citation type="submission" date="2024-03" db="EMBL/GenBank/DDBJ databases">
        <authorList>
            <person name="Martinez-Hernandez J."/>
        </authorList>
    </citation>
    <scope>NUCLEOTIDE SEQUENCE [LARGE SCALE GENOMIC DNA]</scope>
</reference>
<proteinExistence type="predicted"/>
<evidence type="ECO:0000259" key="2">
    <source>
        <dbReference type="PROSITE" id="PS51038"/>
    </source>
</evidence>
<evidence type="ECO:0000256" key="1">
    <source>
        <dbReference type="SAM" id="MobiDB-lite"/>
    </source>
</evidence>
<protein>
    <recommendedName>
        <fullName evidence="2">BAH domain-containing protein</fullName>
    </recommendedName>
</protein>
<dbReference type="PANTHER" id="PTHR46871:SF1">
    <property type="entry name" value="BROMO-ADJACENT HOMOLOGY (BAH) DOMAIN-CONTAINING PROTEIN"/>
    <property type="match status" value="1"/>
</dbReference>